<keyword evidence="2" id="KW-1185">Reference proteome</keyword>
<name>A0ABD2N4H3_9CUCU</name>
<evidence type="ECO:0000313" key="1">
    <source>
        <dbReference type="EMBL" id="KAL3273457.1"/>
    </source>
</evidence>
<organism evidence="1 2">
    <name type="scientific">Cryptolaemus montrouzieri</name>
    <dbReference type="NCBI Taxonomy" id="559131"/>
    <lineage>
        <taxon>Eukaryota</taxon>
        <taxon>Metazoa</taxon>
        <taxon>Ecdysozoa</taxon>
        <taxon>Arthropoda</taxon>
        <taxon>Hexapoda</taxon>
        <taxon>Insecta</taxon>
        <taxon>Pterygota</taxon>
        <taxon>Neoptera</taxon>
        <taxon>Endopterygota</taxon>
        <taxon>Coleoptera</taxon>
        <taxon>Polyphaga</taxon>
        <taxon>Cucujiformia</taxon>
        <taxon>Coccinelloidea</taxon>
        <taxon>Coccinellidae</taxon>
        <taxon>Scymninae</taxon>
        <taxon>Scymnini</taxon>
        <taxon>Cryptolaemus</taxon>
    </lineage>
</organism>
<accession>A0ABD2N4H3</accession>
<dbReference type="EMBL" id="JABFTP020000062">
    <property type="protein sequence ID" value="KAL3273457.1"/>
    <property type="molecule type" value="Genomic_DNA"/>
</dbReference>
<evidence type="ECO:0000313" key="2">
    <source>
        <dbReference type="Proteomes" id="UP001516400"/>
    </source>
</evidence>
<dbReference type="Proteomes" id="UP001516400">
    <property type="component" value="Unassembled WGS sequence"/>
</dbReference>
<sequence length="114" mass="13130">MAGINGLVIYQLNNPQIRSIRRKYLQEVWFELVKLLTTTRISQEHIPRAIKLKARLLLGLQYMRAQNMPIQGGKARCDFYFEPEIAVPVTNVISVIDVFVQTNKLLHVPNVTII</sequence>
<dbReference type="AlphaFoldDB" id="A0ABD2N4H3"/>
<protein>
    <submittedName>
        <fullName evidence="1">Uncharacterized protein</fullName>
    </submittedName>
</protein>
<proteinExistence type="predicted"/>
<gene>
    <name evidence="1" type="ORF">HHI36_014901</name>
</gene>
<reference evidence="1 2" key="1">
    <citation type="journal article" date="2021" name="BMC Biol.">
        <title>Horizontally acquired antibacterial genes associated with adaptive radiation of ladybird beetles.</title>
        <authorList>
            <person name="Li H.S."/>
            <person name="Tang X.F."/>
            <person name="Huang Y.H."/>
            <person name="Xu Z.Y."/>
            <person name="Chen M.L."/>
            <person name="Du X.Y."/>
            <person name="Qiu B.Y."/>
            <person name="Chen P.T."/>
            <person name="Zhang W."/>
            <person name="Slipinski A."/>
            <person name="Escalona H.E."/>
            <person name="Waterhouse R.M."/>
            <person name="Zwick A."/>
            <person name="Pang H."/>
        </authorList>
    </citation>
    <scope>NUCLEOTIDE SEQUENCE [LARGE SCALE GENOMIC DNA]</scope>
    <source>
        <strain evidence="1">SYSU2018</strain>
    </source>
</reference>
<comment type="caution">
    <text evidence="1">The sequence shown here is derived from an EMBL/GenBank/DDBJ whole genome shotgun (WGS) entry which is preliminary data.</text>
</comment>